<dbReference type="AlphaFoldDB" id="A0AAN8SD44"/>
<comment type="caution">
    <text evidence="2">The sequence shown here is derived from an EMBL/GenBank/DDBJ whole genome shotgun (WGS) entry which is preliminary data.</text>
</comment>
<reference evidence="2 3" key="1">
    <citation type="submission" date="2023-10" db="EMBL/GenBank/DDBJ databases">
        <title>Genomes of two closely related lineages of the louse Polyplax serrata with different host specificities.</title>
        <authorList>
            <person name="Martinu J."/>
            <person name="Tarabai H."/>
            <person name="Stefka J."/>
            <person name="Hypsa V."/>
        </authorList>
    </citation>
    <scope>NUCLEOTIDE SEQUENCE [LARGE SCALE GENOMIC DNA]</scope>
    <source>
        <strain evidence="2">HR10_N</strain>
    </source>
</reference>
<name>A0AAN8SD44_POLSC</name>
<dbReference type="EMBL" id="JAWJWE010000001">
    <property type="protein sequence ID" value="KAK6644610.1"/>
    <property type="molecule type" value="Genomic_DNA"/>
</dbReference>
<evidence type="ECO:0000313" key="3">
    <source>
        <dbReference type="Proteomes" id="UP001372834"/>
    </source>
</evidence>
<feature type="region of interest" description="Disordered" evidence="1">
    <location>
        <begin position="1"/>
        <end position="35"/>
    </location>
</feature>
<organism evidence="2 3">
    <name type="scientific">Polyplax serrata</name>
    <name type="common">Common mouse louse</name>
    <dbReference type="NCBI Taxonomy" id="468196"/>
    <lineage>
        <taxon>Eukaryota</taxon>
        <taxon>Metazoa</taxon>
        <taxon>Ecdysozoa</taxon>
        <taxon>Arthropoda</taxon>
        <taxon>Hexapoda</taxon>
        <taxon>Insecta</taxon>
        <taxon>Pterygota</taxon>
        <taxon>Neoptera</taxon>
        <taxon>Paraneoptera</taxon>
        <taxon>Psocodea</taxon>
        <taxon>Troctomorpha</taxon>
        <taxon>Phthiraptera</taxon>
        <taxon>Anoplura</taxon>
        <taxon>Polyplacidae</taxon>
        <taxon>Polyplax</taxon>
    </lineage>
</organism>
<protein>
    <submittedName>
        <fullName evidence="2">Uncharacterized protein</fullName>
    </submittedName>
</protein>
<evidence type="ECO:0000256" key="1">
    <source>
        <dbReference type="SAM" id="MobiDB-lite"/>
    </source>
</evidence>
<dbReference type="Proteomes" id="UP001372834">
    <property type="component" value="Unassembled WGS sequence"/>
</dbReference>
<sequence length="68" mass="8255">MKELTMEADGEFRETNAHKNSLRNFRNEKKEKDIENTRQVAPGMTVNNRYWYDDMKEDITRPVQQNYE</sequence>
<feature type="compositionally biased region" description="Basic and acidic residues" evidence="1">
    <location>
        <begin position="1"/>
        <end position="17"/>
    </location>
</feature>
<proteinExistence type="predicted"/>
<gene>
    <name evidence="2" type="ORF">RUM43_000877</name>
</gene>
<evidence type="ECO:0000313" key="2">
    <source>
        <dbReference type="EMBL" id="KAK6644610.1"/>
    </source>
</evidence>
<accession>A0AAN8SD44</accession>
<feature type="compositionally biased region" description="Basic and acidic residues" evidence="1">
    <location>
        <begin position="25"/>
        <end position="35"/>
    </location>
</feature>